<evidence type="ECO:0000313" key="3">
    <source>
        <dbReference type="EMBL" id="TRY70297.1"/>
    </source>
</evidence>
<comment type="caution">
    <text evidence="3">The sequence shown here is derived from an EMBL/GenBank/DDBJ whole genome shotgun (WGS) entry which is preliminary data.</text>
</comment>
<keyword evidence="4" id="KW-1185">Reference proteome</keyword>
<name>A0A553NXZ8_TIGCA</name>
<feature type="transmembrane region" description="Helical" evidence="2">
    <location>
        <begin position="97"/>
        <end position="117"/>
    </location>
</feature>
<feature type="compositionally biased region" description="Low complexity" evidence="1">
    <location>
        <begin position="368"/>
        <end position="378"/>
    </location>
</feature>
<keyword evidence="2" id="KW-1133">Transmembrane helix</keyword>
<feature type="compositionally biased region" description="Polar residues" evidence="1">
    <location>
        <begin position="224"/>
        <end position="242"/>
    </location>
</feature>
<evidence type="ECO:0000256" key="2">
    <source>
        <dbReference type="SAM" id="Phobius"/>
    </source>
</evidence>
<sequence>MIRTATTTAAIVGLAAFNTAHSISLIQKRDTSGGSVGTHGGHSHGGQQSSNIASGYSQSSSPGYSQQSGSFGGGTGYGATTGYGYETESSLPDLTPLIIGLLVLTGLSLLFPTYVSLSTVRRKRDLDSDAAAVCAAALASGAVVQGHSIQVRDTNSYPSVNRDGGGHSHSHGSSGAAAPVASSAGGGYGSPQAAPSYSAPAPQSYSPPAQSYSAPAPSYGAPETSYSAPAQSYGTPESSYQATGYGEEQKGFDLTAILIPILAMLGLSLLFPTYVSLATVRKRRDADEGGVGLVMASAASGADLVRRDTGGGGGHAHAHGSSGGGSGGGHAHGHASAAPAESSGYSQPAQGYSAPSTGYAQPSGGYEQPSAGYGSSQSYSQPSGYGGYDVGYEEEGGKFDISAVIIPILIVFGLSLLFPTITSVAVGNGGRKRRDVEDAAGNPLNDVVERVNSIYMAVVESEECMERIACEIGGLANDAGLRDSAITKMADPLVPSKYKKFMTQFKAGQNCHKLKCGQMF</sequence>
<feature type="compositionally biased region" description="Gly residues" evidence="1">
    <location>
        <begin position="34"/>
        <end position="44"/>
    </location>
</feature>
<evidence type="ECO:0000313" key="4">
    <source>
        <dbReference type="Proteomes" id="UP000318571"/>
    </source>
</evidence>
<feature type="region of interest" description="Disordered" evidence="1">
    <location>
        <begin position="30"/>
        <end position="71"/>
    </location>
</feature>
<feature type="region of interest" description="Disordered" evidence="1">
    <location>
        <begin position="154"/>
        <end position="242"/>
    </location>
</feature>
<keyword evidence="2" id="KW-0812">Transmembrane</keyword>
<organism evidence="3 4">
    <name type="scientific">Tigriopus californicus</name>
    <name type="common">Marine copepod</name>
    <dbReference type="NCBI Taxonomy" id="6832"/>
    <lineage>
        <taxon>Eukaryota</taxon>
        <taxon>Metazoa</taxon>
        <taxon>Ecdysozoa</taxon>
        <taxon>Arthropoda</taxon>
        <taxon>Crustacea</taxon>
        <taxon>Multicrustacea</taxon>
        <taxon>Hexanauplia</taxon>
        <taxon>Copepoda</taxon>
        <taxon>Harpacticoida</taxon>
        <taxon>Harpacticidae</taxon>
        <taxon>Tigriopus</taxon>
    </lineage>
</organism>
<protein>
    <submittedName>
        <fullName evidence="3">Uncharacterized protein</fullName>
    </submittedName>
</protein>
<feature type="transmembrane region" description="Helical" evidence="2">
    <location>
        <begin position="401"/>
        <end position="426"/>
    </location>
</feature>
<feature type="compositionally biased region" description="Low complexity" evidence="1">
    <location>
        <begin position="190"/>
        <end position="222"/>
    </location>
</feature>
<feature type="compositionally biased region" description="Low complexity" evidence="1">
    <location>
        <begin position="334"/>
        <end position="344"/>
    </location>
</feature>
<evidence type="ECO:0000256" key="1">
    <source>
        <dbReference type="SAM" id="MobiDB-lite"/>
    </source>
</evidence>
<accession>A0A553NXZ8</accession>
<dbReference type="EMBL" id="VCGU01000009">
    <property type="protein sequence ID" value="TRY70297.1"/>
    <property type="molecule type" value="Genomic_DNA"/>
</dbReference>
<feature type="compositionally biased region" description="Polar residues" evidence="1">
    <location>
        <begin position="345"/>
        <end position="360"/>
    </location>
</feature>
<reference evidence="3 4" key="1">
    <citation type="journal article" date="2018" name="Nat. Ecol. Evol.">
        <title>Genomic signatures of mitonuclear coevolution across populations of Tigriopus californicus.</title>
        <authorList>
            <person name="Barreto F.S."/>
            <person name="Watson E.T."/>
            <person name="Lima T.G."/>
            <person name="Willett C.S."/>
            <person name="Edmands S."/>
            <person name="Li W."/>
            <person name="Burton R.S."/>
        </authorList>
    </citation>
    <scope>NUCLEOTIDE SEQUENCE [LARGE SCALE GENOMIC DNA]</scope>
    <source>
        <strain evidence="3 4">San Diego</strain>
    </source>
</reference>
<feature type="region of interest" description="Disordered" evidence="1">
    <location>
        <begin position="305"/>
        <end position="378"/>
    </location>
</feature>
<feature type="compositionally biased region" description="Low complexity" evidence="1">
    <location>
        <begin position="45"/>
        <end position="69"/>
    </location>
</feature>
<feature type="transmembrane region" description="Helical" evidence="2">
    <location>
        <begin position="254"/>
        <end position="275"/>
    </location>
</feature>
<dbReference type="Proteomes" id="UP000318571">
    <property type="component" value="Chromosome 9"/>
</dbReference>
<proteinExistence type="predicted"/>
<feature type="compositionally biased region" description="Low complexity" evidence="1">
    <location>
        <begin position="171"/>
        <end position="183"/>
    </location>
</feature>
<gene>
    <name evidence="3" type="ORF">TCAL_09639</name>
</gene>
<feature type="compositionally biased region" description="Gly residues" evidence="1">
    <location>
        <begin position="310"/>
        <end position="330"/>
    </location>
</feature>
<dbReference type="AlphaFoldDB" id="A0A553NXZ8"/>
<keyword evidence="2" id="KW-0472">Membrane</keyword>